<dbReference type="EMBL" id="JARWBG010000025">
    <property type="protein sequence ID" value="MDH2391256.1"/>
    <property type="molecule type" value="Genomic_DNA"/>
</dbReference>
<reference evidence="2 3" key="1">
    <citation type="submission" date="2023-04" db="EMBL/GenBank/DDBJ databases">
        <title>Streptomyces chengmaiensis sp. nov. isolated from the stem of mangrove plant in Hainan.</title>
        <authorList>
            <person name="Huang X."/>
            <person name="Zhou S."/>
            <person name="Chu X."/>
            <person name="Xie Y."/>
            <person name="Lin Y."/>
        </authorList>
    </citation>
    <scope>NUCLEOTIDE SEQUENCE [LARGE SCALE GENOMIC DNA]</scope>
    <source>
        <strain evidence="2 3">HNM0663</strain>
    </source>
</reference>
<keyword evidence="3" id="KW-1185">Reference proteome</keyword>
<dbReference type="RefSeq" id="WP_279930048.1">
    <property type="nucleotide sequence ID" value="NZ_JARWBG010000025.1"/>
</dbReference>
<accession>A0ABT6HRA4</accession>
<evidence type="ECO:0000313" key="3">
    <source>
        <dbReference type="Proteomes" id="UP001223144"/>
    </source>
</evidence>
<evidence type="ECO:0000313" key="2">
    <source>
        <dbReference type="EMBL" id="MDH2391256.1"/>
    </source>
</evidence>
<feature type="region of interest" description="Disordered" evidence="1">
    <location>
        <begin position="47"/>
        <end position="67"/>
    </location>
</feature>
<gene>
    <name evidence="2" type="ORF">QCN29_21215</name>
</gene>
<organism evidence="2 3">
    <name type="scientific">Streptomyces chengmaiensis</name>
    <dbReference type="NCBI Taxonomy" id="3040919"/>
    <lineage>
        <taxon>Bacteria</taxon>
        <taxon>Bacillati</taxon>
        <taxon>Actinomycetota</taxon>
        <taxon>Actinomycetes</taxon>
        <taxon>Kitasatosporales</taxon>
        <taxon>Streptomycetaceae</taxon>
        <taxon>Streptomyces</taxon>
    </lineage>
</organism>
<evidence type="ECO:0000256" key="1">
    <source>
        <dbReference type="SAM" id="MobiDB-lite"/>
    </source>
</evidence>
<comment type="caution">
    <text evidence="2">The sequence shown here is derived from an EMBL/GenBank/DDBJ whole genome shotgun (WGS) entry which is preliminary data.</text>
</comment>
<protein>
    <submittedName>
        <fullName evidence="2">Uncharacterized protein</fullName>
    </submittedName>
</protein>
<proteinExistence type="predicted"/>
<dbReference type="Proteomes" id="UP001223144">
    <property type="component" value="Unassembled WGS sequence"/>
</dbReference>
<sequence length="67" mass="7461">MPDHTVTVIVSDGMQFGYEGRTFTGGDLISLPAEHVHTWLSRGLVELPEDHEQTPHNHMSPARGDRP</sequence>
<name>A0ABT6HRA4_9ACTN</name>